<evidence type="ECO:0008006" key="3">
    <source>
        <dbReference type="Google" id="ProtNLM"/>
    </source>
</evidence>
<comment type="caution">
    <text evidence="1">The sequence shown here is derived from an EMBL/GenBank/DDBJ whole genome shotgun (WGS) entry which is preliminary data.</text>
</comment>
<evidence type="ECO:0000313" key="1">
    <source>
        <dbReference type="EMBL" id="MBP2257120.1"/>
    </source>
</evidence>
<sequence length="67" mass="7871">MSLGVMRLHSFVRSHHKAEAGIKAYYEKKLLEGKHYNVVLSHVAKKLIRVIFHFIRTGELYKEVVYT</sequence>
<accession>A0ABS4S7Y9</accession>
<protein>
    <recommendedName>
        <fullName evidence="3">Transposase</fullName>
    </recommendedName>
</protein>
<gene>
    <name evidence="1" type="ORF">J2Z81_001064</name>
</gene>
<evidence type="ECO:0000313" key="2">
    <source>
        <dbReference type="Proteomes" id="UP001519294"/>
    </source>
</evidence>
<name>A0ABS4S7Y9_9BACI</name>
<reference evidence="1 2" key="1">
    <citation type="submission" date="2021-03" db="EMBL/GenBank/DDBJ databases">
        <title>Genomic Encyclopedia of Type Strains, Phase IV (KMG-IV): sequencing the most valuable type-strain genomes for metagenomic binning, comparative biology and taxonomic classification.</title>
        <authorList>
            <person name="Goeker M."/>
        </authorList>
    </citation>
    <scope>NUCLEOTIDE SEQUENCE [LARGE SCALE GENOMIC DNA]</scope>
    <source>
        <strain evidence="1 2">DSM 25790</strain>
    </source>
</reference>
<organism evidence="1 2">
    <name type="scientific">Virgibacillus alimentarius</name>
    <dbReference type="NCBI Taxonomy" id="698769"/>
    <lineage>
        <taxon>Bacteria</taxon>
        <taxon>Bacillati</taxon>
        <taxon>Bacillota</taxon>
        <taxon>Bacilli</taxon>
        <taxon>Bacillales</taxon>
        <taxon>Bacillaceae</taxon>
        <taxon>Virgibacillus</taxon>
    </lineage>
</organism>
<dbReference type="EMBL" id="JAGIKX010000005">
    <property type="protein sequence ID" value="MBP2257120.1"/>
    <property type="molecule type" value="Genomic_DNA"/>
</dbReference>
<dbReference type="Proteomes" id="UP001519294">
    <property type="component" value="Unassembled WGS sequence"/>
</dbReference>
<proteinExistence type="predicted"/>
<keyword evidence="2" id="KW-1185">Reference proteome</keyword>